<evidence type="ECO:0000313" key="3">
    <source>
        <dbReference type="Proteomes" id="UP000324973"/>
    </source>
</evidence>
<evidence type="ECO:0000313" key="2">
    <source>
        <dbReference type="EMBL" id="TYT26973.1"/>
    </source>
</evidence>
<organism evidence="2 3">
    <name type="scientific">Luteimonas viscosa</name>
    <dbReference type="NCBI Taxonomy" id="1132694"/>
    <lineage>
        <taxon>Bacteria</taxon>
        <taxon>Pseudomonadati</taxon>
        <taxon>Pseudomonadota</taxon>
        <taxon>Gammaproteobacteria</taxon>
        <taxon>Lysobacterales</taxon>
        <taxon>Lysobacteraceae</taxon>
        <taxon>Luteimonas</taxon>
    </lineage>
</organism>
<protein>
    <submittedName>
        <fullName evidence="2">Poly-beta-1,6-N-acetyl-D-glucosamine biosynthesis protein PgaD</fullName>
    </submittedName>
</protein>
<proteinExistence type="predicted"/>
<feature type="transmembrane region" description="Helical" evidence="1">
    <location>
        <begin position="21"/>
        <end position="45"/>
    </location>
</feature>
<dbReference type="InterPro" id="IPR023829">
    <property type="entry name" value="PGA_PgaD"/>
</dbReference>
<keyword evidence="1" id="KW-0472">Membrane</keyword>
<accession>A0A5D4XSM7</accession>
<keyword evidence="1" id="KW-1133">Transmembrane helix</keyword>
<name>A0A5D4XSM7_9GAMM</name>
<dbReference type="RefSeq" id="WP_149103526.1">
    <property type="nucleotide sequence ID" value="NZ_VTFT01000001.1"/>
</dbReference>
<dbReference type="GO" id="GO:0043709">
    <property type="term" value="P:cell adhesion involved in single-species biofilm formation"/>
    <property type="evidence" value="ECO:0007669"/>
    <property type="project" value="InterPro"/>
</dbReference>
<keyword evidence="3" id="KW-1185">Reference proteome</keyword>
<feature type="transmembrane region" description="Helical" evidence="1">
    <location>
        <begin position="65"/>
        <end position="87"/>
    </location>
</feature>
<sequence>MTVPIIDHSGERGPGRRSAAGMLTALAWGLYAWLWLPLFTLLAWVVGVRTAYVQLYLADNAIDPFLLLALPVTAFACGILLIGWAEYNRARFGRHDRRQHRDDIDDRAVQVALGASPLLAAKLRSGRIVTVAVDEDARPVSVTRPGEARDQPP</sequence>
<comment type="caution">
    <text evidence="2">The sequence shown here is derived from an EMBL/GenBank/DDBJ whole genome shotgun (WGS) entry which is preliminary data.</text>
</comment>
<dbReference type="Pfam" id="PF13994">
    <property type="entry name" value="PgaD"/>
    <property type="match status" value="1"/>
</dbReference>
<dbReference type="NCBIfam" id="TIGR03940">
    <property type="entry name" value="PGA_PgaD"/>
    <property type="match status" value="1"/>
</dbReference>
<keyword evidence="1" id="KW-0812">Transmembrane</keyword>
<evidence type="ECO:0000256" key="1">
    <source>
        <dbReference type="SAM" id="Phobius"/>
    </source>
</evidence>
<dbReference type="EMBL" id="VTFT01000001">
    <property type="protein sequence ID" value="TYT26973.1"/>
    <property type="molecule type" value="Genomic_DNA"/>
</dbReference>
<dbReference type="OrthoDB" id="6003102at2"/>
<dbReference type="Proteomes" id="UP000324973">
    <property type="component" value="Unassembled WGS sequence"/>
</dbReference>
<dbReference type="AlphaFoldDB" id="A0A5D4XSM7"/>
<gene>
    <name evidence="2" type="primary">pgaD</name>
    <name evidence="2" type="ORF">FZO89_12275</name>
</gene>
<reference evidence="2 3" key="1">
    <citation type="submission" date="2019-08" db="EMBL/GenBank/DDBJ databases">
        <title>Luteimonas viscosus sp. nov., isolated from soil of a sunflower field.</title>
        <authorList>
            <person name="Jianli Z."/>
            <person name="Ying Z."/>
        </authorList>
    </citation>
    <scope>NUCLEOTIDE SEQUENCE [LARGE SCALE GENOMIC DNA]</scope>
    <source>
        <strain evidence="2 3">XBU10</strain>
    </source>
</reference>